<feature type="compositionally biased region" description="Polar residues" evidence="5">
    <location>
        <begin position="679"/>
        <end position="695"/>
    </location>
</feature>
<dbReference type="AlphaFoldDB" id="A0A364N355"/>
<dbReference type="CDD" id="cd12910">
    <property type="entry name" value="SPRY_SSH4_like"/>
    <property type="match status" value="1"/>
</dbReference>
<evidence type="ECO:0000256" key="2">
    <source>
        <dbReference type="ARBA" id="ARBA00022692"/>
    </source>
</evidence>
<dbReference type="EMBL" id="QGDH01000067">
    <property type="protein sequence ID" value="RAR10277.1"/>
    <property type="molecule type" value="Genomic_DNA"/>
</dbReference>
<sequence>MDVPARDASPDPGYHMRYQAELGDVDFITGDYLAEVNIAENAQAHAAGQHPGWEQTAWDGIEQTIDLLHEKKIKLVINGGAHNPRGLAEKVQELVTSKGCNLKVAYVSGDNLIEEIKDIKESGLPPHLDSDNSEVTVADHALDILKSDKPIVSANVYLGAREIVAGLEEGADIIIAGRVADASPVIGAAWWWYNWHSGDFDKLAGALIAGHLIECSGYVTGSNFAGFYEYPLDELYDISFGIAEIEKDGSCVVTKHDGKKGFVTEDTVKCQFLYELQGNVYLNSDVKGMLDGVQVKGVGNNRVRVWGIKGKPPPPTTKLAIFYHAGYQSEIVINATGYATAEKFDLWERMIKFGLKKQGILDQFDILEFQRIGVPEPNPKSQLRSTTYCRIFAETSDPQVNLGLASLLGEFAMQHYSGFHSTMDHRTAIPKPYLSYYPAIWPQDKLKTSINILELGKSTDEAQTKSINTMPPPVTEHLAKRESYETRNPVDLESFGPTTPARLGDVVLARSGDKGGNANIGFFVPTSLPSSYPPSSPLYKECWDWLRTYLTIPKLKEMFANSWHDVFFIERCEFEGIMAVHFVVYGVLGRGVSGSSRLDAFAKGMGDWLRDCIVDVPVKLLEGRVREKAVKGRYATKAGAAVLTTLRDTTTAPTIMFKKWKDKLKGDEKPSYGTDEHNLQSNNPHYQTSQEQHPTAPTEKYQAPPGPPPNQVSSSSKSEYSAPPGPPPSHESSSSYAAPPGPPPKQQSSGYGPPAGPPPSYPQQPQPSWDPPPYHDWTVIPDTSLLPPPPSMGYDSSPTANASAEEGDRALAWTNRHPLWPPQNLQPSTHAAIQNGQLALLKAPSFIGDLLPQPQAGHWRCRTHAKCHDSSILTNLPMYSVFWDSPLNTQRSKTIYFELKVIGIGRGGFSLSEADAGIAIGFVAPPYPTFRLPGWERASLGVHGDDGRKYVNDAWGGSDFTTAFKPGDTVGIGITLSVPRNPPSYEQSQQGRILDVDVFFTRNGVKEGGWDANEELDERCKGGNTGLRGECDLFPAIGVFGGVDFDVLFHPSQWLYRPY</sequence>
<dbReference type="PANTHER" id="PTHR47585">
    <property type="match status" value="1"/>
</dbReference>
<dbReference type="Gene3D" id="2.60.120.920">
    <property type="match status" value="1"/>
</dbReference>
<name>A0A364N355_STELY</name>
<gene>
    <name evidence="7" type="ORF">DDE83_005142</name>
</gene>
<keyword evidence="2" id="KW-0812">Transmembrane</keyword>
<keyword evidence="4" id="KW-0472">Membrane</keyword>
<dbReference type="InterPro" id="IPR043136">
    <property type="entry name" value="B30.2/SPRY_sf"/>
</dbReference>
<accession>A0A364N355</accession>
<evidence type="ECO:0000256" key="4">
    <source>
        <dbReference type="ARBA" id="ARBA00023136"/>
    </source>
</evidence>
<comment type="caution">
    <text evidence="7">The sequence shown here is derived from an EMBL/GenBank/DDBJ whole genome shotgun (WGS) entry which is preliminary data.</text>
</comment>
<dbReference type="Pfam" id="PF23544">
    <property type="entry name" value="AtuA_ferredoxin"/>
    <property type="match status" value="1"/>
</dbReference>
<dbReference type="InterPro" id="IPR003877">
    <property type="entry name" value="SPRY_dom"/>
</dbReference>
<comment type="subcellular location">
    <subcellularLocation>
        <location evidence="1">Membrane</location>
    </subcellularLocation>
</comment>
<dbReference type="Proteomes" id="UP000249619">
    <property type="component" value="Unassembled WGS sequence"/>
</dbReference>
<feature type="region of interest" description="Disordered" evidence="5">
    <location>
        <begin position="665"/>
        <end position="806"/>
    </location>
</feature>
<dbReference type="InterPro" id="IPR035780">
    <property type="entry name" value="SPRY_Ssh4-like"/>
</dbReference>
<feature type="domain" description="SPRY" evidence="6">
    <location>
        <begin position="892"/>
        <end position="1053"/>
    </location>
</feature>
<dbReference type="PANTHER" id="PTHR47585:SF1">
    <property type="entry name" value="DUF1446 DOMAIN-CONTAINING PROTEIN"/>
    <property type="match status" value="1"/>
</dbReference>
<keyword evidence="3" id="KW-1133">Transmembrane helix</keyword>
<organism evidence="7 8">
    <name type="scientific">Stemphylium lycopersici</name>
    <name type="common">Tomato gray leaf spot disease fungus</name>
    <name type="synonym">Thyrospora lycopersici</name>
    <dbReference type="NCBI Taxonomy" id="183478"/>
    <lineage>
        <taxon>Eukaryota</taxon>
        <taxon>Fungi</taxon>
        <taxon>Dikarya</taxon>
        <taxon>Ascomycota</taxon>
        <taxon>Pezizomycotina</taxon>
        <taxon>Dothideomycetes</taxon>
        <taxon>Pleosporomycetidae</taxon>
        <taxon>Pleosporales</taxon>
        <taxon>Pleosporineae</taxon>
        <taxon>Pleosporaceae</taxon>
        <taxon>Stemphylium</taxon>
    </lineage>
</organism>
<evidence type="ECO:0000313" key="7">
    <source>
        <dbReference type="EMBL" id="RAR10277.1"/>
    </source>
</evidence>
<protein>
    <submittedName>
        <fullName evidence="7">DUF1446-domain-containing protein</fullName>
    </submittedName>
</protein>
<evidence type="ECO:0000313" key="8">
    <source>
        <dbReference type="Proteomes" id="UP000249619"/>
    </source>
</evidence>
<dbReference type="Pfam" id="PF07287">
    <property type="entry name" value="AtuA"/>
    <property type="match status" value="1"/>
</dbReference>
<evidence type="ECO:0000256" key="1">
    <source>
        <dbReference type="ARBA" id="ARBA00004370"/>
    </source>
</evidence>
<proteinExistence type="predicted"/>
<evidence type="ECO:0000256" key="3">
    <source>
        <dbReference type="ARBA" id="ARBA00022989"/>
    </source>
</evidence>
<feature type="compositionally biased region" description="Basic and acidic residues" evidence="5">
    <location>
        <begin position="665"/>
        <end position="678"/>
    </location>
</feature>
<evidence type="ECO:0000256" key="5">
    <source>
        <dbReference type="SAM" id="MobiDB-lite"/>
    </source>
</evidence>
<dbReference type="InterPro" id="IPR056362">
    <property type="entry name" value="AtuA-like_ferredoxin_dom"/>
</dbReference>
<evidence type="ECO:0000259" key="6">
    <source>
        <dbReference type="SMART" id="SM00449"/>
    </source>
</evidence>
<feature type="compositionally biased region" description="Pro residues" evidence="5">
    <location>
        <begin position="754"/>
        <end position="774"/>
    </location>
</feature>
<reference evidence="8" key="1">
    <citation type="submission" date="2018-05" db="EMBL/GenBank/DDBJ databases">
        <title>Draft genome sequence of Stemphylium lycopersici strain CIDEFI 213.</title>
        <authorList>
            <person name="Medina R."/>
            <person name="Franco M.E.E."/>
            <person name="Lucentini C.G."/>
            <person name="Saparrat M.C.N."/>
            <person name="Balatti P.A."/>
        </authorList>
    </citation>
    <scope>NUCLEOTIDE SEQUENCE [LARGE SCALE GENOMIC DNA]</scope>
    <source>
        <strain evidence="8">CIDEFI 213</strain>
    </source>
</reference>
<feature type="compositionally biased region" description="Low complexity" evidence="5">
    <location>
        <begin position="713"/>
        <end position="722"/>
    </location>
</feature>
<keyword evidence="8" id="KW-1185">Reference proteome</keyword>
<dbReference type="SMART" id="SM00449">
    <property type="entry name" value="SPRY"/>
    <property type="match status" value="1"/>
</dbReference>
<dbReference type="GO" id="GO:0016020">
    <property type="term" value="C:membrane"/>
    <property type="evidence" value="ECO:0007669"/>
    <property type="project" value="UniProtKB-SubCell"/>
</dbReference>
<dbReference type="InterPro" id="IPR010839">
    <property type="entry name" value="AtuA_N"/>
</dbReference>